<keyword evidence="4 10" id="KW-0540">Nuclease</keyword>
<evidence type="ECO:0000256" key="5">
    <source>
        <dbReference type="ARBA" id="ARBA00022723"/>
    </source>
</evidence>
<feature type="binding site" evidence="10">
    <location>
        <position position="268"/>
    </location>
    <ligand>
        <name>Zn(2+)</name>
        <dbReference type="ChEBI" id="CHEBI:29105"/>
        <label>2</label>
        <note>catalytic</note>
    </ligand>
</feature>
<name>A0A917D6X7_9BACL</name>
<dbReference type="GO" id="GO:0008270">
    <property type="term" value="F:zinc ion binding"/>
    <property type="evidence" value="ECO:0007669"/>
    <property type="project" value="UniProtKB-UniRule"/>
</dbReference>
<comment type="similarity">
    <text evidence="10">Belongs to the RNase Z family.</text>
</comment>
<feature type="binding site" evidence="10">
    <location>
        <position position="210"/>
    </location>
    <ligand>
        <name>Zn(2+)</name>
        <dbReference type="ChEBI" id="CHEBI:29105"/>
        <label>1</label>
        <note>catalytic</note>
    </ligand>
</feature>
<dbReference type="PANTHER" id="PTHR46018">
    <property type="entry name" value="ZINC PHOSPHODIESTERASE ELAC PROTEIN 1"/>
    <property type="match status" value="1"/>
</dbReference>
<evidence type="ECO:0000256" key="1">
    <source>
        <dbReference type="ARBA" id="ARBA00011738"/>
    </source>
</evidence>
<reference evidence="11" key="1">
    <citation type="journal article" date="2014" name="Int. J. Syst. Evol. Microbiol.">
        <title>Complete genome sequence of Corynebacterium casei LMG S-19264T (=DSM 44701T), isolated from a smear-ripened cheese.</title>
        <authorList>
            <consortium name="US DOE Joint Genome Institute (JGI-PGF)"/>
            <person name="Walter F."/>
            <person name="Albersmeier A."/>
            <person name="Kalinowski J."/>
            <person name="Ruckert C."/>
        </authorList>
    </citation>
    <scope>NUCLEOTIDE SEQUENCE</scope>
    <source>
        <strain evidence="11">CGMCC 1.12987</strain>
    </source>
</reference>
<evidence type="ECO:0000256" key="10">
    <source>
        <dbReference type="HAMAP-Rule" id="MF_01818"/>
    </source>
</evidence>
<feature type="binding site" evidence="10">
    <location>
        <position position="210"/>
    </location>
    <ligand>
        <name>Zn(2+)</name>
        <dbReference type="ChEBI" id="CHEBI:29105"/>
        <label>2</label>
        <note>catalytic</note>
    </ligand>
</feature>
<comment type="subunit">
    <text evidence="1 10">Homodimer.</text>
</comment>
<evidence type="ECO:0000256" key="4">
    <source>
        <dbReference type="ARBA" id="ARBA00022722"/>
    </source>
</evidence>
<comment type="catalytic activity">
    <reaction evidence="10">
        <text>Endonucleolytic cleavage of RNA, removing extra 3' nucleotides from tRNA precursor, generating 3' termini of tRNAs. A 3'-hydroxy group is left at the tRNA terminus and a 5'-phosphoryl group is left at the trailer molecule.</text>
        <dbReference type="EC" id="3.1.26.11"/>
    </reaction>
</comment>
<dbReference type="GO" id="GO:0042781">
    <property type="term" value="F:3'-tRNA processing endoribonuclease activity"/>
    <property type="evidence" value="ECO:0007669"/>
    <property type="project" value="UniProtKB-UniRule"/>
</dbReference>
<dbReference type="InterPro" id="IPR036866">
    <property type="entry name" value="RibonucZ/Hydroxyglut_hydro"/>
</dbReference>
<dbReference type="CDD" id="cd07717">
    <property type="entry name" value="RNaseZ_ZiPD-like_MBL-fold"/>
    <property type="match status" value="1"/>
</dbReference>
<evidence type="ECO:0000256" key="2">
    <source>
        <dbReference type="ARBA" id="ARBA00012477"/>
    </source>
</evidence>
<feature type="binding site" evidence="10">
    <location>
        <position position="139"/>
    </location>
    <ligand>
        <name>Zn(2+)</name>
        <dbReference type="ChEBI" id="CHEBI:29105"/>
        <label>1</label>
        <note>catalytic</note>
    </ligand>
</feature>
<evidence type="ECO:0000256" key="6">
    <source>
        <dbReference type="ARBA" id="ARBA00022759"/>
    </source>
</evidence>
<dbReference type="NCBIfam" id="NF000801">
    <property type="entry name" value="PRK00055.1-3"/>
    <property type="match status" value="1"/>
</dbReference>
<evidence type="ECO:0000256" key="3">
    <source>
        <dbReference type="ARBA" id="ARBA00022694"/>
    </source>
</evidence>
<feature type="binding site" evidence="10">
    <location>
        <position position="62"/>
    </location>
    <ligand>
        <name>Zn(2+)</name>
        <dbReference type="ChEBI" id="CHEBI:29105"/>
        <label>1</label>
        <note>catalytic</note>
    </ligand>
</feature>
<feature type="binding site" evidence="10">
    <location>
        <position position="64"/>
    </location>
    <ligand>
        <name>Zn(2+)</name>
        <dbReference type="ChEBI" id="CHEBI:29105"/>
        <label>1</label>
        <note>catalytic</note>
    </ligand>
</feature>
<evidence type="ECO:0000313" key="12">
    <source>
        <dbReference type="Proteomes" id="UP000644756"/>
    </source>
</evidence>
<feature type="active site" description="Proton acceptor" evidence="10">
    <location>
        <position position="66"/>
    </location>
</feature>
<comment type="cofactor">
    <cofactor evidence="10">
        <name>Zn(2+)</name>
        <dbReference type="ChEBI" id="CHEBI:29105"/>
    </cofactor>
    <text evidence="10">Binds 2 Zn(2+) ions.</text>
</comment>
<evidence type="ECO:0000256" key="8">
    <source>
        <dbReference type="ARBA" id="ARBA00022833"/>
    </source>
</evidence>
<dbReference type="NCBIfam" id="TIGR02651">
    <property type="entry name" value="RNase_Z"/>
    <property type="match status" value="1"/>
</dbReference>
<keyword evidence="7 10" id="KW-0378">Hydrolase</keyword>
<dbReference type="EC" id="3.1.26.11" evidence="2 10"/>
<dbReference type="Gene3D" id="3.60.15.10">
    <property type="entry name" value="Ribonuclease Z/Hydroxyacylglutathione hydrolase-like"/>
    <property type="match status" value="1"/>
</dbReference>
<comment type="function">
    <text evidence="9 10">Zinc phosphodiesterase, which displays some tRNA 3'-processing endonuclease activity. Probably involved in tRNA maturation, by removing a 3'-trailer from precursor tRNA.</text>
</comment>
<organism evidence="11 12">
    <name type="scientific">Paenibacillus abyssi</name>
    <dbReference type="NCBI Taxonomy" id="1340531"/>
    <lineage>
        <taxon>Bacteria</taxon>
        <taxon>Bacillati</taxon>
        <taxon>Bacillota</taxon>
        <taxon>Bacilli</taxon>
        <taxon>Bacillales</taxon>
        <taxon>Paenibacillaceae</taxon>
        <taxon>Paenibacillus</taxon>
    </lineage>
</organism>
<dbReference type="PANTHER" id="PTHR46018:SF2">
    <property type="entry name" value="ZINC PHOSPHODIESTERASE ELAC PROTEIN 1"/>
    <property type="match status" value="1"/>
</dbReference>
<dbReference type="GO" id="GO:0042802">
    <property type="term" value="F:identical protein binding"/>
    <property type="evidence" value="ECO:0007669"/>
    <property type="project" value="UniProtKB-ARBA"/>
</dbReference>
<reference evidence="11" key="2">
    <citation type="submission" date="2020-09" db="EMBL/GenBank/DDBJ databases">
        <authorList>
            <person name="Sun Q."/>
            <person name="Zhou Y."/>
        </authorList>
    </citation>
    <scope>NUCLEOTIDE SEQUENCE</scope>
    <source>
        <strain evidence="11">CGMCC 1.12987</strain>
    </source>
</reference>
<dbReference type="HAMAP" id="MF_01818">
    <property type="entry name" value="RNase_Z_BN"/>
    <property type="match status" value="1"/>
</dbReference>
<keyword evidence="5 10" id="KW-0479">Metal-binding</keyword>
<keyword evidence="6 10" id="KW-0255">Endonuclease</keyword>
<keyword evidence="3 10" id="KW-0819">tRNA processing</keyword>
<gene>
    <name evidence="10 11" type="primary">rnz</name>
    <name evidence="11" type="ORF">GCM10010916_32660</name>
</gene>
<dbReference type="Pfam" id="PF23023">
    <property type="entry name" value="Anti-Pycsar_Apyc1"/>
    <property type="match status" value="1"/>
</dbReference>
<dbReference type="EMBL" id="BMGR01000011">
    <property type="protein sequence ID" value="GGG13210.1"/>
    <property type="molecule type" value="Genomic_DNA"/>
</dbReference>
<dbReference type="InterPro" id="IPR013471">
    <property type="entry name" value="RNase_Z/BN"/>
</dbReference>
<feature type="binding site" evidence="10">
    <location>
        <position position="66"/>
    </location>
    <ligand>
        <name>Zn(2+)</name>
        <dbReference type="ChEBI" id="CHEBI:29105"/>
        <label>2</label>
        <note>catalytic</note>
    </ligand>
</feature>
<evidence type="ECO:0000256" key="7">
    <source>
        <dbReference type="ARBA" id="ARBA00022801"/>
    </source>
</evidence>
<sequence>MELIFLGTGAGRPVKERNVSAIALQISQSRNFWLFDCGEGTQHQLMRTAYKLSRLDNVFITHMHGDHTFGLPGLLSSRAFLGGEEPLQLFGPQGIREWVETALKLTATRITYDIHIQEIEEGVIFENEYYAVEAAKLNHRIESFGYRVTEKPRVGRLKAELLSAMGVVSGPMCGKLKNGEDIVLPDGRTVKAAEVTEPAVPGRVVTILGDTSPCDNALLISRDADILVHEATFNASLPEKALEYGHSTTLHAAETAQRAGAKQLILTHFSTRYSAEDLPPLVDEAKSIFPFTAAAYDMMVMPIRRTKPE</sequence>
<protein>
    <recommendedName>
        <fullName evidence="2 10">Ribonuclease Z</fullName>
        <shortName evidence="10">RNase Z</shortName>
        <ecNumber evidence="2 10">3.1.26.11</ecNumber>
    </recommendedName>
    <alternativeName>
        <fullName evidence="10">tRNA 3 endonuclease</fullName>
    </alternativeName>
    <alternativeName>
        <fullName evidence="10">tRNase Z</fullName>
    </alternativeName>
</protein>
<dbReference type="Proteomes" id="UP000644756">
    <property type="component" value="Unassembled WGS sequence"/>
</dbReference>
<accession>A0A917D6X7</accession>
<keyword evidence="8 10" id="KW-0862">Zinc</keyword>
<dbReference type="FunFam" id="3.60.15.10:FF:000002">
    <property type="entry name" value="Ribonuclease Z"/>
    <property type="match status" value="1"/>
</dbReference>
<feature type="binding site" evidence="10">
    <location>
        <position position="67"/>
    </location>
    <ligand>
        <name>Zn(2+)</name>
        <dbReference type="ChEBI" id="CHEBI:29105"/>
        <label>2</label>
        <note>catalytic</note>
    </ligand>
</feature>
<dbReference type="AlphaFoldDB" id="A0A917D6X7"/>
<dbReference type="SUPFAM" id="SSF56281">
    <property type="entry name" value="Metallo-hydrolase/oxidoreductase"/>
    <property type="match status" value="1"/>
</dbReference>
<keyword evidence="12" id="KW-1185">Reference proteome</keyword>
<comment type="caution">
    <text evidence="11">The sequence shown here is derived from an EMBL/GenBank/DDBJ whole genome shotgun (WGS) entry which is preliminary data.</text>
</comment>
<evidence type="ECO:0000256" key="9">
    <source>
        <dbReference type="ARBA" id="ARBA00057812"/>
    </source>
</evidence>
<dbReference type="RefSeq" id="WP_188532149.1">
    <property type="nucleotide sequence ID" value="NZ_BMGR01000011.1"/>
</dbReference>
<proteinExistence type="inferred from homology"/>
<evidence type="ECO:0000313" key="11">
    <source>
        <dbReference type="EMBL" id="GGG13210.1"/>
    </source>
</evidence>